<sequence>MKKNVKKNFNYVYCLVMISSGAFSVPTVKEMLAEGHKTLQEIEKIIQGFNPFLKILEDISHDISNLDVSVKRAQQSLQHFEENITEMTKFPLFLQGVQALRQQYQEKMNDLGMISEIREMISNRREKVPVKSIFQFFSEHQELADNFCKEEIQKQVKKIKEMLDQSKDIEHRILAKHSELVKKIEKYQKYVNKLQDCSRKVPQTQEWLQKLIQSESTRLMSDKLRGAQQRVVNYNAEECPQIKDEANRKAQQSLSAIRNRINDQGEWYGLSSLYSHVQLNRPRVFSQLRKYSNLRAENRVQNIINQLEDMNSQEGNSTPINLTRRQRAHLNVRQQSNRIVRALLFDIQKTLVENQAQDAPHTHVEPALILPIVPQQKDPNYADTLLREFIKENFSSYFPTETAQGGSAPPQTTETSVNTLRNLVRKYPGLEIPLEEKVKQILRKNAFEPKNIEEIIQSGFQAQNLNDSNRQKHNAHSEQQKDLF</sequence>
<evidence type="ECO:0000313" key="3">
    <source>
        <dbReference type="EMBL" id="PPE03685.1"/>
    </source>
</evidence>
<evidence type="ECO:0000256" key="1">
    <source>
        <dbReference type="SAM" id="MobiDB-lite"/>
    </source>
</evidence>
<evidence type="ECO:0000256" key="2">
    <source>
        <dbReference type="SAM" id="SignalP"/>
    </source>
</evidence>
<feature type="region of interest" description="Disordered" evidence="1">
    <location>
        <begin position="463"/>
        <end position="484"/>
    </location>
</feature>
<proteinExistence type="predicted"/>
<keyword evidence="4" id="KW-1185">Reference proteome</keyword>
<organism evidence="3 4">
    <name type="scientific">Holospora curviuscula</name>
    <dbReference type="NCBI Taxonomy" id="1082868"/>
    <lineage>
        <taxon>Bacteria</taxon>
        <taxon>Pseudomonadati</taxon>
        <taxon>Pseudomonadota</taxon>
        <taxon>Alphaproteobacteria</taxon>
        <taxon>Holosporales</taxon>
        <taxon>Holosporaceae</taxon>
        <taxon>Holospora</taxon>
    </lineage>
</organism>
<name>A0A2S5R982_9PROT</name>
<reference evidence="3 4" key="1">
    <citation type="submission" date="2017-11" db="EMBL/GenBank/DDBJ databases">
        <title>Comparative genomic analysis of Holospora spp., intranuclear symbionts of paramecia.</title>
        <authorList>
            <person name="Garushyants S.K."/>
            <person name="Beliavskaya A."/>
            <person name="Malko D.B."/>
            <person name="Logacheva M.D."/>
            <person name="Rautian M.S."/>
            <person name="Gelfand M.S."/>
        </authorList>
    </citation>
    <scope>NUCLEOTIDE SEQUENCE [LARGE SCALE GENOMIC DNA]</scope>
    <source>
        <strain evidence="4">02AZ16</strain>
    </source>
</reference>
<comment type="caution">
    <text evidence="3">The sequence shown here is derived from an EMBL/GenBank/DDBJ whole genome shotgun (WGS) entry which is preliminary data.</text>
</comment>
<gene>
    <name evidence="3" type="ORF">HCUR_00915</name>
</gene>
<dbReference type="RefSeq" id="WP_104206923.1">
    <property type="nucleotide sequence ID" value="NZ_PHHC01000084.1"/>
</dbReference>
<accession>A0A2S5R982</accession>
<feature type="compositionally biased region" description="Basic and acidic residues" evidence="1">
    <location>
        <begin position="475"/>
        <end position="484"/>
    </location>
</feature>
<protein>
    <submittedName>
        <fullName evidence="3">Uncharacterized protein</fullName>
    </submittedName>
</protein>
<keyword evidence="2" id="KW-0732">Signal</keyword>
<dbReference type="AlphaFoldDB" id="A0A2S5R982"/>
<dbReference type="EMBL" id="PHHC01000084">
    <property type="protein sequence ID" value="PPE03685.1"/>
    <property type="molecule type" value="Genomic_DNA"/>
</dbReference>
<feature type="signal peptide" evidence="2">
    <location>
        <begin position="1"/>
        <end position="24"/>
    </location>
</feature>
<feature type="chain" id="PRO_5015447206" evidence="2">
    <location>
        <begin position="25"/>
        <end position="484"/>
    </location>
</feature>
<dbReference type="Proteomes" id="UP000239425">
    <property type="component" value="Unassembled WGS sequence"/>
</dbReference>
<evidence type="ECO:0000313" key="4">
    <source>
        <dbReference type="Proteomes" id="UP000239425"/>
    </source>
</evidence>